<dbReference type="Proteomes" id="UP001212997">
    <property type="component" value="Unassembled WGS sequence"/>
</dbReference>
<dbReference type="EMBL" id="JANAWD010000236">
    <property type="protein sequence ID" value="KAJ3483229.1"/>
    <property type="molecule type" value="Genomic_DNA"/>
</dbReference>
<comment type="caution">
    <text evidence="3">The sequence shown here is derived from an EMBL/GenBank/DDBJ whole genome shotgun (WGS) entry which is preliminary data.</text>
</comment>
<protein>
    <submittedName>
        <fullName evidence="3">Uncharacterized protein</fullName>
    </submittedName>
</protein>
<organism evidence="3 4">
    <name type="scientific">Meripilus lineatus</name>
    <dbReference type="NCBI Taxonomy" id="2056292"/>
    <lineage>
        <taxon>Eukaryota</taxon>
        <taxon>Fungi</taxon>
        <taxon>Dikarya</taxon>
        <taxon>Basidiomycota</taxon>
        <taxon>Agaricomycotina</taxon>
        <taxon>Agaricomycetes</taxon>
        <taxon>Polyporales</taxon>
        <taxon>Meripilaceae</taxon>
        <taxon>Meripilus</taxon>
    </lineage>
</organism>
<feature type="compositionally biased region" description="Polar residues" evidence="1">
    <location>
        <begin position="303"/>
        <end position="312"/>
    </location>
</feature>
<gene>
    <name evidence="3" type="ORF">NLI96_g6456</name>
</gene>
<evidence type="ECO:0000256" key="2">
    <source>
        <dbReference type="SAM" id="Phobius"/>
    </source>
</evidence>
<sequence length="324" mass="34915">MSDPEVQFDYQLQKIAFALFSLPGGGGHMEAQVLNSKSFVNKSYQGCKAQVVLRDILLVASFFAIAGMPSLPSLQCGSDTSSAFNTLRVWAIWGRRWFPIFMVLPFAIILPIMNAYYLSQLFVIDVSNSPYPDGTCIVQAVTRGSVVLTDLFVLGLTWAKTYNVKKAATQAGVRADLVTLIIRDGTLYFGIHLIINVVAVVTDYTLPSGASPLADFANACPAVLFTRFILNLRTTNESDNAASGSLPNSTIDFARSVTGNIGAPLEYTRSEDASVDEAYTSSEQEKENPLFLGILDMAPEVGSGQTEQSTNGDGDAASLTHHSA</sequence>
<keyword evidence="2" id="KW-1133">Transmembrane helix</keyword>
<evidence type="ECO:0000313" key="4">
    <source>
        <dbReference type="Proteomes" id="UP001212997"/>
    </source>
</evidence>
<dbReference type="AlphaFoldDB" id="A0AAD5V1I7"/>
<keyword evidence="4" id="KW-1185">Reference proteome</keyword>
<proteinExistence type="predicted"/>
<name>A0AAD5V1I7_9APHY</name>
<evidence type="ECO:0000313" key="3">
    <source>
        <dbReference type="EMBL" id="KAJ3483229.1"/>
    </source>
</evidence>
<keyword evidence="2" id="KW-0812">Transmembrane</keyword>
<keyword evidence="2" id="KW-0472">Membrane</keyword>
<feature type="transmembrane region" description="Helical" evidence="2">
    <location>
        <begin position="97"/>
        <end position="117"/>
    </location>
</feature>
<accession>A0AAD5V1I7</accession>
<feature type="transmembrane region" description="Helical" evidence="2">
    <location>
        <begin position="137"/>
        <end position="159"/>
    </location>
</feature>
<feature type="region of interest" description="Disordered" evidence="1">
    <location>
        <begin position="298"/>
        <end position="324"/>
    </location>
</feature>
<reference evidence="3" key="1">
    <citation type="submission" date="2022-07" db="EMBL/GenBank/DDBJ databases">
        <title>Genome Sequence of Physisporinus lineatus.</title>
        <authorList>
            <person name="Buettner E."/>
        </authorList>
    </citation>
    <scope>NUCLEOTIDE SEQUENCE</scope>
    <source>
        <strain evidence="3">VT162</strain>
    </source>
</reference>
<evidence type="ECO:0000256" key="1">
    <source>
        <dbReference type="SAM" id="MobiDB-lite"/>
    </source>
</evidence>